<gene>
    <name evidence="9" type="ORF">ACFONP_01240</name>
</gene>
<evidence type="ECO:0000256" key="5">
    <source>
        <dbReference type="ARBA" id="ARBA00023004"/>
    </source>
</evidence>
<keyword evidence="1" id="KW-0813">Transport</keyword>
<evidence type="ECO:0000259" key="8">
    <source>
        <dbReference type="PROSITE" id="PS51007"/>
    </source>
</evidence>
<keyword evidence="5 6" id="KW-0408">Iron</keyword>
<comment type="caution">
    <text evidence="9">The sequence shown here is derived from an EMBL/GenBank/DDBJ whole genome shotgun (WGS) entry which is preliminary data.</text>
</comment>
<dbReference type="PANTHER" id="PTHR11961">
    <property type="entry name" value="CYTOCHROME C"/>
    <property type="match status" value="1"/>
</dbReference>
<dbReference type="RefSeq" id="WP_189572208.1">
    <property type="nucleotide sequence ID" value="NZ_BMXU01000001.1"/>
</dbReference>
<feature type="domain" description="Cytochrome c" evidence="8">
    <location>
        <begin position="29"/>
        <end position="129"/>
    </location>
</feature>
<name>A0ABV7M9D4_9PROT</name>
<dbReference type="PROSITE" id="PS51007">
    <property type="entry name" value="CYTC"/>
    <property type="match status" value="1"/>
</dbReference>
<protein>
    <submittedName>
        <fullName evidence="9">C-type cytochrome</fullName>
    </submittedName>
</protein>
<feature type="signal peptide" evidence="7">
    <location>
        <begin position="1"/>
        <end position="22"/>
    </location>
</feature>
<evidence type="ECO:0000256" key="4">
    <source>
        <dbReference type="ARBA" id="ARBA00022982"/>
    </source>
</evidence>
<dbReference type="InterPro" id="IPR036909">
    <property type="entry name" value="Cyt_c-like_dom_sf"/>
</dbReference>
<evidence type="ECO:0000256" key="3">
    <source>
        <dbReference type="ARBA" id="ARBA00022723"/>
    </source>
</evidence>
<reference evidence="10" key="1">
    <citation type="journal article" date="2019" name="Int. J. Syst. Evol. Microbiol.">
        <title>The Global Catalogue of Microorganisms (GCM) 10K type strain sequencing project: providing services to taxonomists for standard genome sequencing and annotation.</title>
        <authorList>
            <consortium name="The Broad Institute Genomics Platform"/>
            <consortium name="The Broad Institute Genome Sequencing Center for Infectious Disease"/>
            <person name="Wu L."/>
            <person name="Ma J."/>
        </authorList>
    </citation>
    <scope>NUCLEOTIDE SEQUENCE [LARGE SCALE GENOMIC DNA]</scope>
    <source>
        <strain evidence="10">KCTC 22245</strain>
    </source>
</reference>
<keyword evidence="3 6" id="KW-0479">Metal-binding</keyword>
<evidence type="ECO:0000313" key="9">
    <source>
        <dbReference type="EMBL" id="MFC3301354.1"/>
    </source>
</evidence>
<proteinExistence type="predicted"/>
<evidence type="ECO:0000256" key="6">
    <source>
        <dbReference type="PROSITE-ProRule" id="PRU00433"/>
    </source>
</evidence>
<dbReference type="InterPro" id="IPR009056">
    <property type="entry name" value="Cyt_c-like_dom"/>
</dbReference>
<dbReference type="SUPFAM" id="SSF46626">
    <property type="entry name" value="Cytochrome c"/>
    <property type="match status" value="1"/>
</dbReference>
<dbReference type="Pfam" id="PF00034">
    <property type="entry name" value="Cytochrom_C"/>
    <property type="match status" value="1"/>
</dbReference>
<evidence type="ECO:0000313" key="10">
    <source>
        <dbReference type="Proteomes" id="UP001595607"/>
    </source>
</evidence>
<dbReference type="InterPro" id="IPR002327">
    <property type="entry name" value="Cyt_c_1A/1B"/>
</dbReference>
<feature type="chain" id="PRO_5045730549" evidence="7">
    <location>
        <begin position="23"/>
        <end position="130"/>
    </location>
</feature>
<organism evidence="9 10">
    <name type="scientific">Parvularcula lutaonensis</name>
    <dbReference type="NCBI Taxonomy" id="491923"/>
    <lineage>
        <taxon>Bacteria</taxon>
        <taxon>Pseudomonadati</taxon>
        <taxon>Pseudomonadota</taxon>
        <taxon>Alphaproteobacteria</taxon>
        <taxon>Parvularculales</taxon>
        <taxon>Parvularculaceae</taxon>
        <taxon>Parvularcula</taxon>
    </lineage>
</organism>
<evidence type="ECO:0000256" key="7">
    <source>
        <dbReference type="SAM" id="SignalP"/>
    </source>
</evidence>
<sequence length="130" mass="13250">MRSYPMQTAGAALAALALTACGEDAPSAEAIAAGEKAFAPCATCHTVGKGEAHSLGPNLYGVYGRQAGTAEGFAYSPAMASSGIVWRAASLDAYLANPQGVVRGTSMVYEGVSDAEERASIIAYLQSLQD</sequence>
<dbReference type="PRINTS" id="PR00604">
    <property type="entry name" value="CYTCHRMECIAB"/>
</dbReference>
<dbReference type="PROSITE" id="PS51257">
    <property type="entry name" value="PROKAR_LIPOPROTEIN"/>
    <property type="match status" value="1"/>
</dbReference>
<accession>A0ABV7M9D4</accession>
<evidence type="ECO:0000256" key="2">
    <source>
        <dbReference type="ARBA" id="ARBA00022617"/>
    </source>
</evidence>
<keyword evidence="4" id="KW-0249">Electron transport</keyword>
<evidence type="ECO:0000256" key="1">
    <source>
        <dbReference type="ARBA" id="ARBA00022448"/>
    </source>
</evidence>
<dbReference type="Gene3D" id="1.10.760.10">
    <property type="entry name" value="Cytochrome c-like domain"/>
    <property type="match status" value="1"/>
</dbReference>
<dbReference type="Proteomes" id="UP001595607">
    <property type="component" value="Unassembled WGS sequence"/>
</dbReference>
<keyword evidence="10" id="KW-1185">Reference proteome</keyword>
<keyword evidence="2 6" id="KW-0349">Heme</keyword>
<keyword evidence="7" id="KW-0732">Signal</keyword>
<dbReference type="EMBL" id="JBHRVA010000002">
    <property type="protein sequence ID" value="MFC3301354.1"/>
    <property type="molecule type" value="Genomic_DNA"/>
</dbReference>